<dbReference type="GO" id="GO:0051539">
    <property type="term" value="F:4 iron, 4 sulfur cluster binding"/>
    <property type="evidence" value="ECO:0007669"/>
    <property type="project" value="UniProtKB-UniRule"/>
</dbReference>
<keyword evidence="9" id="KW-0378">Hydrolase</keyword>
<dbReference type="OrthoDB" id="10248838at2759"/>
<name>A0A851LB97_CORCR</name>
<keyword evidence="10 16" id="KW-0408">Iron</keyword>
<evidence type="ECO:0000256" key="4">
    <source>
        <dbReference type="ARBA" id="ARBA00012045"/>
    </source>
</evidence>
<comment type="function">
    <text evidence="15">Involved in oxidative DNA damage repair. Initiates repair of A*oxoG to C*G by removing the inappropriately paired adenine base from the DNA backbone. Possesses both adenine and 2-OH-A DNA glycosylase activities.</text>
</comment>
<dbReference type="Gene3D" id="3.90.79.10">
    <property type="entry name" value="Nucleoside Triphosphate Pyrophosphohydrolase"/>
    <property type="match status" value="1"/>
</dbReference>
<dbReference type="PANTHER" id="PTHR42944:SF1">
    <property type="entry name" value="ADENINE DNA GLYCOSYLASE"/>
    <property type="match status" value="1"/>
</dbReference>
<accession>A0A851LB97</accession>
<dbReference type="InterPro" id="IPR011257">
    <property type="entry name" value="DNA_glycosylase"/>
</dbReference>
<feature type="region of interest" description="Disordered" evidence="17">
    <location>
        <begin position="1"/>
        <end position="40"/>
    </location>
</feature>
<sequence length="474" mass="51404">MNQLRAAAARGLRRSSGRAAPPAGRSRQGASPRGAPAPPPACHLFSDPAEIQALRGNLLAWYDKCKRDLPWRTLAATEPDADRRAYAVWVSEIMLQQTQVATVIDYYNRWMQKWPTLQALAQASLEVSVAGAGSSPCPCGSSSNTRLCLLEQEVNELWAGLGYYSRGKRLQEAARKVVSELAGRMPRTAEDLQKLLPGVGRYTAGAIASISYGQATGVVDGNVIRVLCRLRCIGADSSSPAVIDRLWDMANALVDQSRPGDFNQALMELGATVCVPKAPLCGECPVKQHCQAQRRKLFGKPAPVPDVEDCDVGGCPLCPPATEPWDSSLGVTNFPRKAAKKQPRAARTATCVLERRGCHGAPEYLIVQRPSSGLLAGLWEFPSLPLAEGLQEEKQKEALADHLQAWTGWPVAAKGLQFIGEVIHIFSHIHQTYVVYSLPLDGDVTLDPALSPSRWVTEEEFHASAVSTAMKKVL</sequence>
<keyword evidence="14 16" id="KW-0326">Glycosidase</keyword>
<dbReference type="InterPro" id="IPR029119">
    <property type="entry name" value="MutY_C"/>
</dbReference>
<keyword evidence="12" id="KW-0234">DNA repair</keyword>
<dbReference type="FunFam" id="1.10.1670.10:FF:000002">
    <property type="entry name" value="Adenine DNA glycosylase"/>
    <property type="match status" value="1"/>
</dbReference>
<proteinExistence type="inferred from homology"/>
<evidence type="ECO:0000256" key="14">
    <source>
        <dbReference type="ARBA" id="ARBA00023295"/>
    </source>
</evidence>
<keyword evidence="11" id="KW-0411">Iron-sulfur</keyword>
<dbReference type="GO" id="GO:0034039">
    <property type="term" value="F:8-oxo-7,8-dihydroguanine DNA N-glycosylase activity"/>
    <property type="evidence" value="ECO:0007669"/>
    <property type="project" value="TreeGrafter"/>
</dbReference>
<comment type="similarity">
    <text evidence="3 16">Belongs to the Nth/MutY family.</text>
</comment>
<evidence type="ECO:0000256" key="16">
    <source>
        <dbReference type="RuleBase" id="RU365096"/>
    </source>
</evidence>
<reference evidence="19" key="1">
    <citation type="submission" date="2019-09" db="EMBL/GenBank/DDBJ databases">
        <title>Bird 10,000 Genomes (B10K) Project - Family phase.</title>
        <authorList>
            <person name="Zhang G."/>
        </authorList>
    </citation>
    <scope>NUCLEOTIDE SEQUENCE</scope>
    <source>
        <strain evidence="19">B10K-CU-031-40</strain>
    </source>
</reference>
<organism evidence="19 20">
    <name type="scientific">Corythaeola cristata</name>
    <name type="common">Great blue turaco</name>
    <dbReference type="NCBI Taxonomy" id="103954"/>
    <lineage>
        <taxon>Eukaryota</taxon>
        <taxon>Metazoa</taxon>
        <taxon>Chordata</taxon>
        <taxon>Craniata</taxon>
        <taxon>Vertebrata</taxon>
        <taxon>Euteleostomi</taxon>
        <taxon>Archelosauria</taxon>
        <taxon>Archosauria</taxon>
        <taxon>Dinosauria</taxon>
        <taxon>Saurischia</taxon>
        <taxon>Theropoda</taxon>
        <taxon>Coelurosauria</taxon>
        <taxon>Aves</taxon>
        <taxon>Neognathae</taxon>
        <taxon>Neoaves</taxon>
        <taxon>Otidimorphae</taxon>
        <taxon>Musophagiformes</taxon>
        <taxon>Musophagidae</taxon>
        <taxon>Corythaeola</taxon>
    </lineage>
</organism>
<dbReference type="InterPro" id="IPR023170">
    <property type="entry name" value="HhH_base_excis_C"/>
</dbReference>
<dbReference type="GO" id="GO:0006298">
    <property type="term" value="P:mismatch repair"/>
    <property type="evidence" value="ECO:0007669"/>
    <property type="project" value="TreeGrafter"/>
</dbReference>
<feature type="compositionally biased region" description="Low complexity" evidence="17">
    <location>
        <begin position="1"/>
        <end position="10"/>
    </location>
</feature>
<dbReference type="PROSITE" id="PS51462">
    <property type="entry name" value="NUDIX"/>
    <property type="match status" value="1"/>
</dbReference>
<dbReference type="Gene3D" id="1.10.1670.10">
    <property type="entry name" value="Helix-hairpin-Helix base-excision DNA repair enzymes (C-terminal)"/>
    <property type="match status" value="2"/>
</dbReference>
<evidence type="ECO:0000256" key="9">
    <source>
        <dbReference type="ARBA" id="ARBA00022801"/>
    </source>
</evidence>
<dbReference type="InterPro" id="IPR000086">
    <property type="entry name" value="NUDIX_hydrolase_dom"/>
</dbReference>
<keyword evidence="13" id="KW-0539">Nucleus</keyword>
<dbReference type="Pfam" id="PF00730">
    <property type="entry name" value="HhH-GPD"/>
    <property type="match status" value="2"/>
</dbReference>
<dbReference type="Pfam" id="PF00633">
    <property type="entry name" value="HHH"/>
    <property type="match status" value="1"/>
</dbReference>
<dbReference type="InterPro" id="IPR003651">
    <property type="entry name" value="Endonuclease3_FeS-loop_motif"/>
</dbReference>
<dbReference type="Pfam" id="PF14815">
    <property type="entry name" value="NUDIX_4"/>
    <property type="match status" value="1"/>
</dbReference>
<feature type="non-terminal residue" evidence="19">
    <location>
        <position position="1"/>
    </location>
</feature>
<evidence type="ECO:0000256" key="8">
    <source>
        <dbReference type="ARBA" id="ARBA00022763"/>
    </source>
</evidence>
<dbReference type="PANTHER" id="PTHR42944">
    <property type="entry name" value="ADENINE DNA GLYCOSYLASE"/>
    <property type="match status" value="1"/>
</dbReference>
<feature type="domain" description="Nudix hydrolase" evidence="18">
    <location>
        <begin position="344"/>
        <end position="474"/>
    </location>
</feature>
<dbReference type="Gene3D" id="1.10.340.30">
    <property type="entry name" value="Hypothetical protein, domain 2"/>
    <property type="match status" value="2"/>
</dbReference>
<dbReference type="SMART" id="SM00478">
    <property type="entry name" value="ENDO3c"/>
    <property type="match status" value="1"/>
</dbReference>
<gene>
    <name evidence="19" type="primary">Mutyh</name>
    <name evidence="19" type="ORF">CORCRI_R11403</name>
</gene>
<dbReference type="EC" id="3.2.2.31" evidence="4 16"/>
<dbReference type="EMBL" id="WBMX01000378">
    <property type="protein sequence ID" value="NXC13450.1"/>
    <property type="molecule type" value="Genomic_DNA"/>
</dbReference>
<feature type="non-terminal residue" evidence="19">
    <location>
        <position position="474"/>
    </location>
</feature>
<comment type="cofactor">
    <cofactor evidence="16">
        <name>[4Fe-4S] cluster</name>
        <dbReference type="ChEBI" id="CHEBI:49883"/>
    </cofactor>
    <text evidence="16">Binds 1 [4Fe-4S] cluster.</text>
</comment>
<evidence type="ECO:0000256" key="10">
    <source>
        <dbReference type="ARBA" id="ARBA00023004"/>
    </source>
</evidence>
<dbReference type="SUPFAM" id="SSF48150">
    <property type="entry name" value="DNA-glycosylase"/>
    <property type="match status" value="2"/>
</dbReference>
<dbReference type="FunFam" id="3.90.79.10:FF:000026">
    <property type="entry name" value="Adenine DNA glycosylase"/>
    <property type="match status" value="1"/>
</dbReference>
<evidence type="ECO:0000256" key="2">
    <source>
        <dbReference type="ARBA" id="ARBA00004123"/>
    </source>
</evidence>
<dbReference type="GO" id="GO:0032357">
    <property type="term" value="F:oxidized purine DNA binding"/>
    <property type="evidence" value="ECO:0007669"/>
    <property type="project" value="TreeGrafter"/>
</dbReference>
<dbReference type="CDD" id="cd00056">
    <property type="entry name" value="ENDO3c"/>
    <property type="match status" value="1"/>
</dbReference>
<comment type="catalytic activity">
    <reaction evidence="1 16">
        <text>Hydrolyzes free adenine bases from 7,8-dihydro-8-oxoguanine:adenine mismatched double-stranded DNA, leaving an apurinic site.</text>
        <dbReference type="EC" id="3.2.2.31"/>
    </reaction>
</comment>
<keyword evidence="20" id="KW-1185">Reference proteome</keyword>
<dbReference type="InterPro" id="IPR015797">
    <property type="entry name" value="NUDIX_hydrolase-like_dom_sf"/>
</dbReference>
<evidence type="ECO:0000256" key="6">
    <source>
        <dbReference type="ARBA" id="ARBA00022485"/>
    </source>
</evidence>
<comment type="function">
    <text evidence="16">Adenine glycosylase active on G-A mispairs.</text>
</comment>
<dbReference type="SUPFAM" id="SSF55811">
    <property type="entry name" value="Nudix"/>
    <property type="match status" value="1"/>
</dbReference>
<dbReference type="InterPro" id="IPR044298">
    <property type="entry name" value="MIG/MutY"/>
</dbReference>
<evidence type="ECO:0000313" key="19">
    <source>
        <dbReference type="EMBL" id="NXC13450.1"/>
    </source>
</evidence>
<dbReference type="AlphaFoldDB" id="A0A851LB97"/>
<evidence type="ECO:0000256" key="1">
    <source>
        <dbReference type="ARBA" id="ARBA00000843"/>
    </source>
</evidence>
<keyword evidence="6" id="KW-0004">4Fe-4S</keyword>
<dbReference type="PROSITE" id="PS01155">
    <property type="entry name" value="ENDONUCLEASE_III_2"/>
    <property type="match status" value="1"/>
</dbReference>
<evidence type="ECO:0000256" key="11">
    <source>
        <dbReference type="ARBA" id="ARBA00023014"/>
    </source>
</evidence>
<dbReference type="GO" id="GO:0006284">
    <property type="term" value="P:base-excision repair"/>
    <property type="evidence" value="ECO:0007669"/>
    <property type="project" value="UniProtKB-UniRule"/>
</dbReference>
<comment type="caution">
    <text evidence="19">The sequence shown here is derived from an EMBL/GenBank/DDBJ whole genome shotgun (WGS) entry which is preliminary data.</text>
</comment>
<keyword evidence="8 16" id="KW-0227">DNA damage</keyword>
<evidence type="ECO:0000259" key="18">
    <source>
        <dbReference type="PROSITE" id="PS51462"/>
    </source>
</evidence>
<comment type="subcellular location">
    <subcellularLocation>
        <location evidence="2">Nucleus</location>
    </subcellularLocation>
</comment>
<dbReference type="InterPro" id="IPR004036">
    <property type="entry name" value="Endonuclease-III-like_CS2"/>
</dbReference>
<dbReference type="SMART" id="SM00525">
    <property type="entry name" value="FES"/>
    <property type="match status" value="1"/>
</dbReference>
<dbReference type="InterPro" id="IPR000445">
    <property type="entry name" value="HhH_motif"/>
</dbReference>
<protein>
    <recommendedName>
        <fullName evidence="5 16">Adenine DNA glycosylase</fullName>
        <ecNumber evidence="4 16">3.2.2.31</ecNumber>
    </recommendedName>
</protein>
<dbReference type="CDD" id="cd03431">
    <property type="entry name" value="NUDIX_DNA_Glycosylase_C-MutY"/>
    <property type="match status" value="1"/>
</dbReference>
<evidence type="ECO:0000256" key="13">
    <source>
        <dbReference type="ARBA" id="ARBA00023242"/>
    </source>
</evidence>
<evidence type="ECO:0000256" key="15">
    <source>
        <dbReference type="ARBA" id="ARBA00058024"/>
    </source>
</evidence>
<dbReference type="InterPro" id="IPR003265">
    <property type="entry name" value="HhH-GPD_domain"/>
</dbReference>
<dbReference type="GO" id="GO:0035485">
    <property type="term" value="F:adenine/guanine mispair binding"/>
    <property type="evidence" value="ECO:0007669"/>
    <property type="project" value="TreeGrafter"/>
</dbReference>
<dbReference type="Proteomes" id="UP000621168">
    <property type="component" value="Unassembled WGS sequence"/>
</dbReference>
<evidence type="ECO:0000256" key="3">
    <source>
        <dbReference type="ARBA" id="ARBA00008343"/>
    </source>
</evidence>
<evidence type="ECO:0000256" key="5">
    <source>
        <dbReference type="ARBA" id="ARBA00022023"/>
    </source>
</evidence>
<dbReference type="GO" id="GO:0046872">
    <property type="term" value="F:metal ion binding"/>
    <property type="evidence" value="ECO:0007669"/>
    <property type="project" value="UniProtKB-UniRule"/>
</dbReference>
<dbReference type="GO" id="GO:0000701">
    <property type="term" value="F:purine-specific mismatch base pair DNA N-glycosylase activity"/>
    <property type="evidence" value="ECO:0007669"/>
    <property type="project" value="UniProtKB-EC"/>
</dbReference>
<evidence type="ECO:0000313" key="20">
    <source>
        <dbReference type="Proteomes" id="UP000621168"/>
    </source>
</evidence>
<dbReference type="GO" id="GO:0005634">
    <property type="term" value="C:nucleus"/>
    <property type="evidence" value="ECO:0007669"/>
    <property type="project" value="UniProtKB-SubCell"/>
</dbReference>
<evidence type="ECO:0000256" key="12">
    <source>
        <dbReference type="ARBA" id="ARBA00023204"/>
    </source>
</evidence>
<keyword evidence="7" id="KW-0479">Metal-binding</keyword>
<evidence type="ECO:0000256" key="7">
    <source>
        <dbReference type="ARBA" id="ARBA00022723"/>
    </source>
</evidence>
<evidence type="ECO:0000256" key="17">
    <source>
        <dbReference type="SAM" id="MobiDB-lite"/>
    </source>
</evidence>